<dbReference type="CDD" id="cd00165">
    <property type="entry name" value="S4"/>
    <property type="match status" value="1"/>
</dbReference>
<dbReference type="Pfam" id="PF00163">
    <property type="entry name" value="Ribosomal_S4"/>
    <property type="match status" value="1"/>
</dbReference>
<comment type="function">
    <text evidence="7">With S5 and S12 plays an important role in translational accuracy.</text>
</comment>
<dbReference type="NCBIfam" id="NF003717">
    <property type="entry name" value="PRK05327.1"/>
    <property type="match status" value="1"/>
</dbReference>
<comment type="similarity">
    <text evidence="1 7 8">Belongs to the universal ribosomal protein uS4 family.</text>
</comment>
<dbReference type="SUPFAM" id="SSF55174">
    <property type="entry name" value="Alpha-L RNA-binding motif"/>
    <property type="match status" value="1"/>
</dbReference>
<evidence type="ECO:0000313" key="11">
    <source>
        <dbReference type="EMBL" id="NOT33846.1"/>
    </source>
</evidence>
<dbReference type="InterPro" id="IPR036986">
    <property type="entry name" value="S4_RNA-bd_sf"/>
</dbReference>
<evidence type="ECO:0000256" key="8">
    <source>
        <dbReference type="RuleBase" id="RU003699"/>
    </source>
</evidence>
<name>A0A849SH19_UNCEI</name>
<dbReference type="GO" id="GO:0006412">
    <property type="term" value="P:translation"/>
    <property type="evidence" value="ECO:0007669"/>
    <property type="project" value="UniProtKB-UniRule"/>
</dbReference>
<dbReference type="InterPro" id="IPR022801">
    <property type="entry name" value="Ribosomal_uS4"/>
</dbReference>
<dbReference type="EMBL" id="JABFRW010000074">
    <property type="protein sequence ID" value="NOT33846.1"/>
    <property type="molecule type" value="Genomic_DNA"/>
</dbReference>
<dbReference type="PANTHER" id="PTHR11831">
    <property type="entry name" value="30S 40S RIBOSOMAL PROTEIN"/>
    <property type="match status" value="1"/>
</dbReference>
<dbReference type="Gene3D" id="1.10.1050.10">
    <property type="entry name" value="Ribosomal Protein S4 Delta 41, Chain A, domain 1"/>
    <property type="match status" value="1"/>
</dbReference>
<dbReference type="FunFam" id="1.10.1050.10:FF:000001">
    <property type="entry name" value="30S ribosomal protein S4"/>
    <property type="match status" value="1"/>
</dbReference>
<dbReference type="FunFam" id="3.10.290.10:FF:000001">
    <property type="entry name" value="30S ribosomal protein S4"/>
    <property type="match status" value="1"/>
</dbReference>
<dbReference type="AlphaFoldDB" id="A0A849SH19"/>
<comment type="subunit">
    <text evidence="7">Part of the 30S ribosomal subunit. Contacts protein S5. The interaction surface between S4 and S5 is involved in control of translational fidelity.</text>
</comment>
<dbReference type="InterPro" id="IPR005709">
    <property type="entry name" value="Ribosomal_uS4_bac-type"/>
</dbReference>
<sequence length="209" mass="24219">MAVYHDARCRLCRREGAKLFLKGTRCFTDKCAFEKRGYAPGEHGKSRRIKETNYGLQLREKQKARRLYGVLERQFRNYFSKASEAKGVTGEVLLQMLERRLDNVIYRFGFALSHHQARQLVGHGHFTVNGRKVDIPSYLVKVGDTVQVRERSRKMPVILTSLEQRKGQWVPEWLEISAEALTGRVLNIPTRQSITVPINEQLIVELYSK</sequence>
<evidence type="ECO:0000256" key="3">
    <source>
        <dbReference type="ARBA" id="ARBA00022884"/>
    </source>
</evidence>
<dbReference type="Pfam" id="PF01479">
    <property type="entry name" value="S4"/>
    <property type="match status" value="1"/>
</dbReference>
<dbReference type="PANTHER" id="PTHR11831:SF4">
    <property type="entry name" value="SMALL RIBOSOMAL SUBUNIT PROTEIN US4M"/>
    <property type="match status" value="1"/>
</dbReference>
<keyword evidence="2 7" id="KW-0699">rRNA-binding</keyword>
<dbReference type="GO" id="GO:0015935">
    <property type="term" value="C:small ribosomal subunit"/>
    <property type="evidence" value="ECO:0007669"/>
    <property type="project" value="InterPro"/>
</dbReference>
<dbReference type="GO" id="GO:0042274">
    <property type="term" value="P:ribosomal small subunit biogenesis"/>
    <property type="evidence" value="ECO:0007669"/>
    <property type="project" value="TreeGrafter"/>
</dbReference>
<dbReference type="NCBIfam" id="TIGR01017">
    <property type="entry name" value="rpsD_bact"/>
    <property type="match status" value="1"/>
</dbReference>
<dbReference type="GO" id="GO:0003735">
    <property type="term" value="F:structural constituent of ribosome"/>
    <property type="evidence" value="ECO:0007669"/>
    <property type="project" value="InterPro"/>
</dbReference>
<reference evidence="11 12" key="1">
    <citation type="submission" date="2020-04" db="EMBL/GenBank/DDBJ databases">
        <title>Metagenomic profiling of ammonia- and methane-oxidizing microorganisms in a Dutch drinking water treatment plant.</title>
        <authorList>
            <person name="Poghosyan L."/>
            <person name="Leucker S."/>
        </authorList>
    </citation>
    <scope>NUCLEOTIDE SEQUENCE [LARGE SCALE GENOMIC DNA]</scope>
    <source>
        <strain evidence="11">S-RSF-IL-03</strain>
    </source>
</reference>
<accession>A0A849SH19</accession>
<evidence type="ECO:0000256" key="7">
    <source>
        <dbReference type="HAMAP-Rule" id="MF_01306"/>
    </source>
</evidence>
<keyword evidence="5 7" id="KW-0687">Ribonucleoprotein</keyword>
<feature type="domain" description="RNA-binding S4" evidence="9">
    <location>
        <begin position="99"/>
        <end position="163"/>
    </location>
</feature>
<evidence type="ECO:0000256" key="4">
    <source>
        <dbReference type="ARBA" id="ARBA00022980"/>
    </source>
</evidence>
<dbReference type="SMART" id="SM00363">
    <property type="entry name" value="S4"/>
    <property type="match status" value="1"/>
</dbReference>
<keyword evidence="4 7" id="KW-0689">Ribosomal protein</keyword>
<protein>
    <recommendedName>
        <fullName evidence="6 7">Small ribosomal subunit protein uS4</fullName>
    </recommendedName>
</protein>
<feature type="domain" description="Small ribosomal subunit protein uS4 N-terminal" evidence="10">
    <location>
        <begin position="3"/>
        <end position="98"/>
    </location>
</feature>
<gene>
    <name evidence="7 11" type="primary">rpsD</name>
    <name evidence="11" type="ORF">HOP12_06720</name>
</gene>
<proteinExistence type="inferred from homology"/>
<evidence type="ECO:0000256" key="6">
    <source>
        <dbReference type="ARBA" id="ARBA00035254"/>
    </source>
</evidence>
<dbReference type="PROSITE" id="PS50889">
    <property type="entry name" value="S4"/>
    <property type="match status" value="1"/>
</dbReference>
<dbReference type="InterPro" id="IPR001912">
    <property type="entry name" value="Ribosomal_uS4_N"/>
</dbReference>
<comment type="caution">
    <text evidence="11">The sequence shown here is derived from an EMBL/GenBank/DDBJ whole genome shotgun (WGS) entry which is preliminary data.</text>
</comment>
<evidence type="ECO:0000256" key="1">
    <source>
        <dbReference type="ARBA" id="ARBA00007465"/>
    </source>
</evidence>
<evidence type="ECO:0000313" key="12">
    <source>
        <dbReference type="Proteomes" id="UP000580839"/>
    </source>
</evidence>
<dbReference type="PROSITE" id="PS00632">
    <property type="entry name" value="RIBOSOMAL_S4"/>
    <property type="match status" value="1"/>
</dbReference>
<keyword evidence="3 7" id="KW-0694">RNA-binding</keyword>
<evidence type="ECO:0000256" key="5">
    <source>
        <dbReference type="ARBA" id="ARBA00023274"/>
    </source>
</evidence>
<dbReference type="InterPro" id="IPR018079">
    <property type="entry name" value="Ribosomal_uS4_CS"/>
</dbReference>
<dbReference type="Gene3D" id="3.10.290.10">
    <property type="entry name" value="RNA-binding S4 domain"/>
    <property type="match status" value="1"/>
</dbReference>
<dbReference type="Proteomes" id="UP000580839">
    <property type="component" value="Unassembled WGS sequence"/>
</dbReference>
<dbReference type="InterPro" id="IPR002942">
    <property type="entry name" value="S4_RNA-bd"/>
</dbReference>
<evidence type="ECO:0000259" key="10">
    <source>
        <dbReference type="SMART" id="SM01390"/>
    </source>
</evidence>
<evidence type="ECO:0000259" key="9">
    <source>
        <dbReference type="SMART" id="SM00363"/>
    </source>
</evidence>
<evidence type="ECO:0000256" key="2">
    <source>
        <dbReference type="ARBA" id="ARBA00022730"/>
    </source>
</evidence>
<comment type="function">
    <text evidence="7">One of the primary rRNA binding proteins, it binds directly to 16S rRNA where it nucleates assembly of the body of the 30S subunit.</text>
</comment>
<organism evidence="11 12">
    <name type="scientific">Eiseniibacteriota bacterium</name>
    <dbReference type="NCBI Taxonomy" id="2212470"/>
    <lineage>
        <taxon>Bacteria</taxon>
        <taxon>Candidatus Eiseniibacteriota</taxon>
    </lineage>
</organism>
<dbReference type="SMART" id="SM01390">
    <property type="entry name" value="Ribosomal_S4"/>
    <property type="match status" value="1"/>
</dbReference>
<dbReference type="HAMAP" id="MF_01306_B">
    <property type="entry name" value="Ribosomal_uS4_B"/>
    <property type="match status" value="1"/>
</dbReference>
<dbReference type="GO" id="GO:0019843">
    <property type="term" value="F:rRNA binding"/>
    <property type="evidence" value="ECO:0007669"/>
    <property type="project" value="UniProtKB-UniRule"/>
</dbReference>